<gene>
    <name evidence="4" type="ORF">HRG_00348</name>
</gene>
<organism evidence="4 5">
    <name type="scientific">Hirsutella rhossiliensis</name>
    <dbReference type="NCBI Taxonomy" id="111463"/>
    <lineage>
        <taxon>Eukaryota</taxon>
        <taxon>Fungi</taxon>
        <taxon>Dikarya</taxon>
        <taxon>Ascomycota</taxon>
        <taxon>Pezizomycotina</taxon>
        <taxon>Sordariomycetes</taxon>
        <taxon>Hypocreomycetidae</taxon>
        <taxon>Hypocreales</taxon>
        <taxon>Ophiocordycipitaceae</taxon>
        <taxon>Hirsutella</taxon>
    </lineage>
</organism>
<dbReference type="PANTHER" id="PTHR24180">
    <property type="entry name" value="CYCLIN-DEPENDENT KINASE INHIBITOR 2C-RELATED"/>
    <property type="match status" value="1"/>
</dbReference>
<evidence type="ECO:0000256" key="1">
    <source>
        <dbReference type="ARBA" id="ARBA00022737"/>
    </source>
</evidence>
<keyword evidence="5" id="KW-1185">Reference proteome</keyword>
<dbReference type="PANTHER" id="PTHR24180:SF45">
    <property type="entry name" value="POLY [ADP-RIBOSE] POLYMERASE TANKYRASE"/>
    <property type="match status" value="1"/>
</dbReference>
<evidence type="ECO:0000313" key="5">
    <source>
        <dbReference type="Proteomes" id="UP000824596"/>
    </source>
</evidence>
<feature type="repeat" description="ANK" evidence="3">
    <location>
        <begin position="98"/>
        <end position="130"/>
    </location>
</feature>
<dbReference type="Pfam" id="PF12796">
    <property type="entry name" value="Ank_2"/>
    <property type="match status" value="3"/>
</dbReference>
<evidence type="ECO:0000256" key="2">
    <source>
        <dbReference type="ARBA" id="ARBA00023043"/>
    </source>
</evidence>
<dbReference type="SMART" id="SM00248">
    <property type="entry name" value="ANK"/>
    <property type="match status" value="8"/>
</dbReference>
<sequence>MSLIATLHEQVGQSLPPLPPLHNPLSLSSQQGVRWKHSLDVGGEKHVPETLERANQAGTIVKDQNLSLLHGAAKRGDEQVVKTLLDVCHFHPAELDEDNITPLRYAVRCPHFGVVRLLLDHGADPSQRSRPRMTPLHAVIALDQDATEIVALLLAFGADTSAQDHYDRTPLHLALRDSFDTTALEEAIIVTSHAGIAKLLLSRGARLFPERESPRNPIYEVAKYGNVELARLLLEYGCDPNHASDRGDPPLHAACRQGHFDMVQLLLDSGAQINAQSANCENTALHEALRSRHLHLVECLLQAGPDLAIANEHGDQPLHIALSLGRQDVIEALLDAGADIAARDGEGDTFLEILEGWGHDEVATKLAERVPA</sequence>
<dbReference type="OrthoDB" id="20872at2759"/>
<dbReference type="PRINTS" id="PR01415">
    <property type="entry name" value="ANKYRIN"/>
</dbReference>
<comment type="caution">
    <text evidence="4">The sequence shown here is derived from an EMBL/GenBank/DDBJ whole genome shotgun (WGS) entry which is preliminary data.</text>
</comment>
<feature type="repeat" description="ANK" evidence="3">
    <location>
        <begin position="213"/>
        <end position="245"/>
    </location>
</feature>
<protein>
    <submittedName>
        <fullName evidence="4">Ankyrin repeats (3 copies) domain-containing protein</fullName>
    </submittedName>
</protein>
<dbReference type="Pfam" id="PF00023">
    <property type="entry name" value="Ank"/>
    <property type="match status" value="1"/>
</dbReference>
<reference evidence="4" key="1">
    <citation type="submission" date="2021-09" db="EMBL/GenBank/DDBJ databases">
        <title>A high-quality genome of the endoparasitic fungus Hirsutella rhossiliensis with a comparison of Hirsutella genomes reveals transposable elements contributing to genome size variation.</title>
        <authorList>
            <person name="Lin R."/>
            <person name="Jiao Y."/>
            <person name="Sun X."/>
            <person name="Ling J."/>
            <person name="Xie B."/>
            <person name="Cheng X."/>
        </authorList>
    </citation>
    <scope>NUCLEOTIDE SEQUENCE</scope>
    <source>
        <strain evidence="4">HR02</strain>
    </source>
</reference>
<proteinExistence type="predicted"/>
<dbReference type="GeneID" id="68349477"/>
<dbReference type="InterPro" id="IPR002110">
    <property type="entry name" value="Ankyrin_rpt"/>
</dbReference>
<name>A0A9P8N836_9HYPO</name>
<dbReference type="Proteomes" id="UP000824596">
    <property type="component" value="Unassembled WGS sequence"/>
</dbReference>
<dbReference type="InterPro" id="IPR051637">
    <property type="entry name" value="Ank_repeat_dom-contain_49"/>
</dbReference>
<dbReference type="InterPro" id="IPR036770">
    <property type="entry name" value="Ankyrin_rpt-contain_sf"/>
</dbReference>
<feature type="repeat" description="ANK" evidence="3">
    <location>
        <begin position="280"/>
        <end position="312"/>
    </location>
</feature>
<feature type="repeat" description="ANK" evidence="3">
    <location>
        <begin position="131"/>
        <end position="165"/>
    </location>
</feature>
<dbReference type="PROSITE" id="PS50088">
    <property type="entry name" value="ANK_REPEAT"/>
    <property type="match status" value="6"/>
</dbReference>
<dbReference type="AlphaFoldDB" id="A0A9P8N836"/>
<accession>A0A9P8N836</accession>
<evidence type="ECO:0000313" key="4">
    <source>
        <dbReference type="EMBL" id="KAH0967706.1"/>
    </source>
</evidence>
<feature type="repeat" description="ANK" evidence="3">
    <location>
        <begin position="246"/>
        <end position="278"/>
    </location>
</feature>
<dbReference type="PROSITE" id="PS50297">
    <property type="entry name" value="ANK_REP_REGION"/>
    <property type="match status" value="3"/>
</dbReference>
<dbReference type="EMBL" id="JAIZPD010000001">
    <property type="protein sequence ID" value="KAH0967706.1"/>
    <property type="molecule type" value="Genomic_DNA"/>
</dbReference>
<keyword evidence="2 3" id="KW-0040">ANK repeat</keyword>
<dbReference type="Gene3D" id="1.25.40.20">
    <property type="entry name" value="Ankyrin repeat-containing domain"/>
    <property type="match status" value="3"/>
</dbReference>
<dbReference type="RefSeq" id="XP_044725219.1">
    <property type="nucleotide sequence ID" value="XM_044858819.1"/>
</dbReference>
<evidence type="ECO:0000256" key="3">
    <source>
        <dbReference type="PROSITE-ProRule" id="PRU00023"/>
    </source>
</evidence>
<keyword evidence="1" id="KW-0677">Repeat</keyword>
<feature type="repeat" description="ANK" evidence="3">
    <location>
        <begin position="313"/>
        <end position="345"/>
    </location>
</feature>
<dbReference type="SUPFAM" id="SSF48403">
    <property type="entry name" value="Ankyrin repeat"/>
    <property type="match status" value="1"/>
</dbReference>